<evidence type="ECO:0000313" key="3">
    <source>
        <dbReference type="Proteomes" id="UP000011135"/>
    </source>
</evidence>
<dbReference type="Pfam" id="PF05368">
    <property type="entry name" value="NmrA"/>
    <property type="match status" value="1"/>
</dbReference>
<reference evidence="2 3" key="1">
    <citation type="submission" date="2012-12" db="EMBL/GenBank/DDBJ databases">
        <title>Genome assembly of Fulvivirga imtechensis AK7.</title>
        <authorList>
            <person name="Nupur N."/>
            <person name="Khatri I."/>
            <person name="Kumar R."/>
            <person name="Subramanian S."/>
            <person name="Pinnaka A."/>
        </authorList>
    </citation>
    <scope>NUCLEOTIDE SEQUENCE [LARGE SCALE GENOMIC DNA]</scope>
    <source>
        <strain evidence="2 3">AK7</strain>
    </source>
</reference>
<accession>L8JV50</accession>
<dbReference type="PANTHER" id="PTHR43162:SF1">
    <property type="entry name" value="PRESTALK A DIFFERENTIATION PROTEIN A"/>
    <property type="match status" value="1"/>
</dbReference>
<dbReference type="PANTHER" id="PTHR43162">
    <property type="match status" value="1"/>
</dbReference>
<dbReference type="EMBL" id="AMZN01000045">
    <property type="protein sequence ID" value="ELR71137.1"/>
    <property type="molecule type" value="Genomic_DNA"/>
</dbReference>
<dbReference type="InterPro" id="IPR036291">
    <property type="entry name" value="NAD(P)-bd_dom_sf"/>
</dbReference>
<dbReference type="InterPro" id="IPR051604">
    <property type="entry name" value="Ergot_Alk_Oxidoreductase"/>
</dbReference>
<gene>
    <name evidence="2" type="ORF">C900_03101</name>
</gene>
<dbReference type="Gene3D" id="3.90.25.10">
    <property type="entry name" value="UDP-galactose 4-epimerase, domain 1"/>
    <property type="match status" value="1"/>
</dbReference>
<evidence type="ECO:0000313" key="2">
    <source>
        <dbReference type="EMBL" id="ELR71137.1"/>
    </source>
</evidence>
<sequence length="283" mass="31314">MNIILGASGQVGSNIVKELISHNLPVRAVIRSRNPGFDSQVEIRTADLFNPEQLTDALEGGNTVFLLTPEDPASNDIIGETQQIINNYKQAIHANGIKRVVGLSCIGAHVEANTGNVLMSRMLEQGFADLDIEKIFIRPSYYFSNWLGFLETVEQYGVLPTFFPEDLEVDMNSPIDVATFIAKVIAHKSRSSDVFELVGPQKYSSRQVAETFSKLLDKHVELQPVPKEKWNETLASAGFTASTTANLVDMTQAVIDDIVVPENPDAVCLPTTLYQYLKEKLEK</sequence>
<evidence type="ECO:0000259" key="1">
    <source>
        <dbReference type="Pfam" id="PF05368"/>
    </source>
</evidence>
<keyword evidence="3" id="KW-1185">Reference proteome</keyword>
<name>L8JV50_9BACT</name>
<dbReference type="AlphaFoldDB" id="L8JV50"/>
<dbReference type="RefSeq" id="WP_009580453.1">
    <property type="nucleotide sequence ID" value="NZ_AMZN01000045.1"/>
</dbReference>
<protein>
    <submittedName>
        <fullName evidence="2">Putative nucleoside-diphosphate-sugar epimerase</fullName>
    </submittedName>
</protein>
<dbReference type="Gene3D" id="3.40.50.720">
    <property type="entry name" value="NAD(P)-binding Rossmann-like Domain"/>
    <property type="match status" value="1"/>
</dbReference>
<proteinExistence type="predicted"/>
<dbReference type="SUPFAM" id="SSF51735">
    <property type="entry name" value="NAD(P)-binding Rossmann-fold domains"/>
    <property type="match status" value="1"/>
</dbReference>
<organism evidence="2 3">
    <name type="scientific">Fulvivirga imtechensis AK7</name>
    <dbReference type="NCBI Taxonomy" id="1237149"/>
    <lineage>
        <taxon>Bacteria</taxon>
        <taxon>Pseudomonadati</taxon>
        <taxon>Bacteroidota</taxon>
        <taxon>Cytophagia</taxon>
        <taxon>Cytophagales</taxon>
        <taxon>Fulvivirgaceae</taxon>
        <taxon>Fulvivirga</taxon>
    </lineage>
</organism>
<dbReference type="OrthoDB" id="112777at2"/>
<feature type="domain" description="NmrA-like" evidence="1">
    <location>
        <begin position="4"/>
        <end position="242"/>
    </location>
</feature>
<dbReference type="STRING" id="1237149.C900_03101"/>
<dbReference type="InterPro" id="IPR008030">
    <property type="entry name" value="NmrA-like"/>
</dbReference>
<dbReference type="Proteomes" id="UP000011135">
    <property type="component" value="Unassembled WGS sequence"/>
</dbReference>
<comment type="caution">
    <text evidence="2">The sequence shown here is derived from an EMBL/GenBank/DDBJ whole genome shotgun (WGS) entry which is preliminary data.</text>
</comment>
<dbReference type="PATRIC" id="fig|1237149.3.peg.2860"/>
<dbReference type="eggNOG" id="COG0702">
    <property type="taxonomic scope" value="Bacteria"/>
</dbReference>